<proteinExistence type="predicted"/>
<dbReference type="RefSeq" id="WP_188923517.1">
    <property type="nucleotide sequence ID" value="NZ_BMQI01000001.1"/>
</dbReference>
<organism evidence="1 2">
    <name type="scientific">Shewanella algicola</name>
    <dbReference type="NCBI Taxonomy" id="640633"/>
    <lineage>
        <taxon>Bacteria</taxon>
        <taxon>Pseudomonadati</taxon>
        <taxon>Pseudomonadota</taxon>
        <taxon>Gammaproteobacteria</taxon>
        <taxon>Alteromonadales</taxon>
        <taxon>Shewanellaceae</taxon>
        <taxon>Shewanella</taxon>
    </lineage>
</organism>
<gene>
    <name evidence="1" type="ORF">L2749_00265</name>
</gene>
<evidence type="ECO:0000313" key="1">
    <source>
        <dbReference type="EMBL" id="MCL1103705.1"/>
    </source>
</evidence>
<comment type="caution">
    <text evidence="1">The sequence shown here is derived from an EMBL/GenBank/DDBJ whole genome shotgun (WGS) entry which is preliminary data.</text>
</comment>
<evidence type="ECO:0000313" key="2">
    <source>
        <dbReference type="Proteomes" id="UP001139408"/>
    </source>
</evidence>
<keyword evidence="2" id="KW-1185">Reference proteome</keyword>
<dbReference type="EMBL" id="JAKILJ010000001">
    <property type="protein sequence ID" value="MCL1103705.1"/>
    <property type="molecule type" value="Genomic_DNA"/>
</dbReference>
<name>A0A9X2C9G9_9GAMM</name>
<reference evidence="1" key="1">
    <citation type="submission" date="2022-01" db="EMBL/GenBank/DDBJ databases">
        <title>Whole genome-based taxonomy of the Shewanellaceae.</title>
        <authorList>
            <person name="Martin-Rodriguez A.J."/>
        </authorList>
    </citation>
    <scope>NUCLEOTIDE SEQUENCE</scope>
    <source>
        <strain evidence="1">DSM 23803</strain>
    </source>
</reference>
<accession>A0A9X2C9G9</accession>
<sequence length="55" mass="6510">MSAATEYCDREIAKCEDMLRTWPNEAPCLKRLIRGWKRAKKQIQARIEQDAKETQ</sequence>
<dbReference type="Proteomes" id="UP001139408">
    <property type="component" value="Unassembled WGS sequence"/>
</dbReference>
<dbReference type="AlphaFoldDB" id="A0A9X2C9G9"/>
<protein>
    <submittedName>
        <fullName evidence="1">Uncharacterized protein</fullName>
    </submittedName>
</protein>